<keyword evidence="1" id="KW-1133">Transmembrane helix</keyword>
<comment type="caution">
    <text evidence="2">The sequence shown here is derived from an EMBL/GenBank/DDBJ whole genome shotgun (WGS) entry which is preliminary data.</text>
</comment>
<keyword evidence="1" id="KW-0812">Transmembrane</keyword>
<dbReference type="AlphaFoldDB" id="A0A7W9FDE3"/>
<evidence type="ECO:0000256" key="1">
    <source>
        <dbReference type="SAM" id="Phobius"/>
    </source>
</evidence>
<protein>
    <submittedName>
        <fullName evidence="2">Uncharacterized protein</fullName>
    </submittedName>
</protein>
<dbReference type="EMBL" id="JACHOR010000001">
    <property type="protein sequence ID" value="MBB5745182.1"/>
    <property type="molecule type" value="Genomic_DNA"/>
</dbReference>
<sequence>MSRRRGAAFWITVGICVIVTLIIARFAARILLG</sequence>
<evidence type="ECO:0000313" key="2">
    <source>
        <dbReference type="EMBL" id="MBB5745182.1"/>
    </source>
</evidence>
<reference evidence="2 3" key="1">
    <citation type="submission" date="2020-08" db="EMBL/GenBank/DDBJ databases">
        <title>Genomic Encyclopedia of Type Strains, Phase IV (KMG-IV): sequencing the most valuable type-strain genomes for metagenomic binning, comparative biology and taxonomic classification.</title>
        <authorList>
            <person name="Goeker M."/>
        </authorList>
    </citation>
    <scope>NUCLEOTIDE SEQUENCE [LARGE SCALE GENOMIC DNA]</scope>
    <source>
        <strain evidence="2 3">DSM 4737</strain>
    </source>
</reference>
<organism evidence="2 3">
    <name type="scientific">Brevundimonas variabilis</name>
    <dbReference type="NCBI Taxonomy" id="74312"/>
    <lineage>
        <taxon>Bacteria</taxon>
        <taxon>Pseudomonadati</taxon>
        <taxon>Pseudomonadota</taxon>
        <taxon>Alphaproteobacteria</taxon>
        <taxon>Caulobacterales</taxon>
        <taxon>Caulobacteraceae</taxon>
        <taxon>Brevundimonas</taxon>
    </lineage>
</organism>
<keyword evidence="3" id="KW-1185">Reference proteome</keyword>
<dbReference type="Proteomes" id="UP000545037">
    <property type="component" value="Unassembled WGS sequence"/>
</dbReference>
<evidence type="ECO:0000313" key="3">
    <source>
        <dbReference type="Proteomes" id="UP000545037"/>
    </source>
</evidence>
<name>A0A7W9FDE3_9CAUL</name>
<accession>A0A7W9FDE3</accession>
<feature type="transmembrane region" description="Helical" evidence="1">
    <location>
        <begin position="7"/>
        <end position="28"/>
    </location>
</feature>
<keyword evidence="1" id="KW-0472">Membrane</keyword>
<proteinExistence type="predicted"/>
<gene>
    <name evidence="2" type="ORF">GGR13_000754</name>
</gene>